<keyword evidence="5" id="KW-1185">Reference proteome</keyword>
<accession>D3B230</accession>
<evidence type="ECO:0000256" key="2">
    <source>
        <dbReference type="PROSITE-ProRule" id="PRU00703"/>
    </source>
</evidence>
<protein>
    <recommendedName>
        <fullName evidence="3">CBS domain-containing protein</fullName>
    </recommendedName>
</protein>
<dbReference type="InterPro" id="IPR051257">
    <property type="entry name" value="Diverse_CBS-Domain"/>
</dbReference>
<dbReference type="InterPro" id="IPR000644">
    <property type="entry name" value="CBS_dom"/>
</dbReference>
<dbReference type="InterPro" id="IPR046342">
    <property type="entry name" value="CBS_dom_sf"/>
</dbReference>
<sequence length="239" mass="27070">MNKYMVNISKIGCRSSNQLFKYPNLQNNLGSCTYLKTSNIQLSSLDSNEKSTGAKKSLYEYKSAAKEVLGTETPSTYFVFGDTKIKEILEKKEKRELLTINSDQLIIEALRKMTQNKVGAIMVLDSNGQLEGIFTERDYVGKVALQGLSSRQSLVKEVMTRGVKTISADSCVVDTMHIMTNQRFRHLPVVDKESNKVLGMVSIQDLIRSVHDNQKETIKYLREFLSDANSYSYNKNPKK</sequence>
<dbReference type="AlphaFoldDB" id="D3B230"/>
<feature type="domain" description="CBS" evidence="3">
    <location>
        <begin position="159"/>
        <end position="216"/>
    </location>
</feature>
<evidence type="ECO:0000313" key="4">
    <source>
        <dbReference type="EMBL" id="EFA85354.1"/>
    </source>
</evidence>
<dbReference type="InterPro" id="IPR044725">
    <property type="entry name" value="CBSX3_CBS_dom"/>
</dbReference>
<feature type="domain" description="CBS" evidence="3">
    <location>
        <begin position="93"/>
        <end position="150"/>
    </location>
</feature>
<reference evidence="4 5" key="1">
    <citation type="journal article" date="2011" name="Genome Res.">
        <title>Phylogeny-wide analysis of social amoeba genomes highlights ancient origins for complex intercellular communication.</title>
        <authorList>
            <person name="Heidel A.J."/>
            <person name="Lawal H.M."/>
            <person name="Felder M."/>
            <person name="Schilde C."/>
            <person name="Helps N.R."/>
            <person name="Tunggal B."/>
            <person name="Rivero F."/>
            <person name="John U."/>
            <person name="Schleicher M."/>
            <person name="Eichinger L."/>
            <person name="Platzer M."/>
            <person name="Noegel A.A."/>
            <person name="Schaap P."/>
            <person name="Gloeckner G."/>
        </authorList>
    </citation>
    <scope>NUCLEOTIDE SEQUENCE [LARGE SCALE GENOMIC DNA]</scope>
    <source>
        <strain evidence="5">ATCC 26659 / Pp 5 / PN500</strain>
    </source>
</reference>
<keyword evidence="1 2" id="KW-0129">CBS domain</keyword>
<gene>
    <name evidence="4" type="ORF">PPL_02357</name>
</gene>
<evidence type="ECO:0000259" key="3">
    <source>
        <dbReference type="PROSITE" id="PS51371"/>
    </source>
</evidence>
<dbReference type="PANTHER" id="PTHR43080:SF2">
    <property type="entry name" value="CBS DOMAIN-CONTAINING PROTEIN"/>
    <property type="match status" value="1"/>
</dbReference>
<dbReference type="InParanoid" id="D3B230"/>
<dbReference type="SUPFAM" id="SSF54631">
    <property type="entry name" value="CBS-domain pair"/>
    <property type="match status" value="1"/>
</dbReference>
<dbReference type="Gene3D" id="3.10.580.10">
    <property type="entry name" value="CBS-domain"/>
    <property type="match status" value="1"/>
</dbReference>
<dbReference type="GeneID" id="31357882"/>
<dbReference type="PANTHER" id="PTHR43080">
    <property type="entry name" value="CBS DOMAIN-CONTAINING PROTEIN CBSX3, MITOCHONDRIAL"/>
    <property type="match status" value="1"/>
</dbReference>
<dbReference type="STRING" id="670386.D3B230"/>
<evidence type="ECO:0000313" key="5">
    <source>
        <dbReference type="Proteomes" id="UP000001396"/>
    </source>
</evidence>
<evidence type="ECO:0000256" key="1">
    <source>
        <dbReference type="ARBA" id="ARBA00023122"/>
    </source>
</evidence>
<proteinExistence type="predicted"/>
<dbReference type="EMBL" id="ADBJ01000008">
    <property type="protein sequence ID" value="EFA85354.1"/>
    <property type="molecule type" value="Genomic_DNA"/>
</dbReference>
<dbReference type="OMA" id="KHIMTSN"/>
<dbReference type="RefSeq" id="XP_020437463.1">
    <property type="nucleotide sequence ID" value="XM_020573346.1"/>
</dbReference>
<name>D3B230_HETP5</name>
<dbReference type="PROSITE" id="PS51371">
    <property type="entry name" value="CBS"/>
    <property type="match status" value="2"/>
</dbReference>
<dbReference type="Pfam" id="PF00571">
    <property type="entry name" value="CBS"/>
    <property type="match status" value="2"/>
</dbReference>
<dbReference type="SMART" id="SM00116">
    <property type="entry name" value="CBS"/>
    <property type="match status" value="2"/>
</dbReference>
<dbReference type="CDD" id="cd04623">
    <property type="entry name" value="CBS_pair_bac_euk"/>
    <property type="match status" value="1"/>
</dbReference>
<dbReference type="Proteomes" id="UP000001396">
    <property type="component" value="Unassembled WGS sequence"/>
</dbReference>
<comment type="caution">
    <text evidence="4">The sequence shown here is derived from an EMBL/GenBank/DDBJ whole genome shotgun (WGS) entry which is preliminary data.</text>
</comment>
<organism evidence="4 5">
    <name type="scientific">Heterostelium pallidum (strain ATCC 26659 / Pp 5 / PN500)</name>
    <name type="common">Cellular slime mold</name>
    <name type="synonym">Polysphondylium pallidum</name>
    <dbReference type="NCBI Taxonomy" id="670386"/>
    <lineage>
        <taxon>Eukaryota</taxon>
        <taxon>Amoebozoa</taxon>
        <taxon>Evosea</taxon>
        <taxon>Eumycetozoa</taxon>
        <taxon>Dictyostelia</taxon>
        <taxon>Acytosteliales</taxon>
        <taxon>Acytosteliaceae</taxon>
        <taxon>Heterostelium</taxon>
    </lineage>
</organism>